<comment type="caution">
    <text evidence="1">The sequence shown here is derived from an EMBL/GenBank/DDBJ whole genome shotgun (WGS) entry which is preliminary data.</text>
</comment>
<evidence type="ECO:0008006" key="3">
    <source>
        <dbReference type="Google" id="ProtNLM"/>
    </source>
</evidence>
<dbReference type="Gene3D" id="3.30.470.20">
    <property type="entry name" value="ATP-grasp fold, B domain"/>
    <property type="match status" value="1"/>
</dbReference>
<reference evidence="1" key="1">
    <citation type="submission" date="2021-06" db="EMBL/GenBank/DDBJ databases">
        <title>Comparative genomics, transcriptomics and evolutionary studies reveal genomic signatures of adaptation to plant cell wall in hemibiotrophic fungi.</title>
        <authorList>
            <consortium name="DOE Joint Genome Institute"/>
            <person name="Baroncelli R."/>
            <person name="Diaz J.F."/>
            <person name="Benocci T."/>
            <person name="Peng M."/>
            <person name="Battaglia E."/>
            <person name="Haridas S."/>
            <person name="Andreopoulos W."/>
            <person name="Labutti K."/>
            <person name="Pangilinan J."/>
            <person name="Floch G.L."/>
            <person name="Makela M.R."/>
            <person name="Henrissat B."/>
            <person name="Grigoriev I.V."/>
            <person name="Crouch J.A."/>
            <person name="De Vries R.P."/>
            <person name="Sukno S.A."/>
            <person name="Thon M.R."/>
        </authorList>
    </citation>
    <scope>NUCLEOTIDE SEQUENCE</scope>
    <source>
        <strain evidence="1">MAFF235873</strain>
    </source>
</reference>
<proteinExistence type="predicted"/>
<name>A0AAD9HM94_9PEZI</name>
<gene>
    <name evidence="1" type="ORF">LX32DRAFT_681006</name>
</gene>
<evidence type="ECO:0000313" key="2">
    <source>
        <dbReference type="Proteomes" id="UP001232148"/>
    </source>
</evidence>
<dbReference type="SUPFAM" id="SSF56059">
    <property type="entry name" value="Glutathione synthetase ATP-binding domain-like"/>
    <property type="match status" value="1"/>
</dbReference>
<sequence length="338" mass="38695">MKICVLHTAQGASNSGNGEKSFKEDIDHIYSHNTFDVYLNCLSAGIRVPGNEPERFPKVVSLNDKASFETPYFDAVCYDNRSDIKSRDFSKQVATATLIVDEPRRSRLRETAQKAFEAVEMQGGSGLCEVHMRIDAATGEISVLEVNASPEIFYPHGSSPIDKVIELTYPGAHAALFDMLLATKSIQNKAYHQSHEIVCNFYRNYSKTYDNAWDLPVLEVIRHERATKYYKQPIHIKPIEEFIMTADTFDHVVCFLTRMFMIACRSVSFEIYDTPEKHIEAINTKIGTTALYNNAKHFERFLTPKGWKMVFKKEQFLFKSPNSGTDVYGTLYRYEKQE</sequence>
<dbReference type="Proteomes" id="UP001232148">
    <property type="component" value="Unassembled WGS sequence"/>
</dbReference>
<keyword evidence="2" id="KW-1185">Reference proteome</keyword>
<accession>A0AAD9HM94</accession>
<dbReference type="AlphaFoldDB" id="A0AAD9HM94"/>
<dbReference type="EMBL" id="MU842839">
    <property type="protein sequence ID" value="KAK2031493.1"/>
    <property type="molecule type" value="Genomic_DNA"/>
</dbReference>
<protein>
    <recommendedName>
        <fullName evidence="3">ATP-grasp domain-containing protein</fullName>
    </recommendedName>
</protein>
<organism evidence="1 2">
    <name type="scientific">Colletotrichum zoysiae</name>
    <dbReference type="NCBI Taxonomy" id="1216348"/>
    <lineage>
        <taxon>Eukaryota</taxon>
        <taxon>Fungi</taxon>
        <taxon>Dikarya</taxon>
        <taxon>Ascomycota</taxon>
        <taxon>Pezizomycotina</taxon>
        <taxon>Sordariomycetes</taxon>
        <taxon>Hypocreomycetidae</taxon>
        <taxon>Glomerellales</taxon>
        <taxon>Glomerellaceae</taxon>
        <taxon>Colletotrichum</taxon>
        <taxon>Colletotrichum graminicola species complex</taxon>
    </lineage>
</organism>
<evidence type="ECO:0000313" key="1">
    <source>
        <dbReference type="EMBL" id="KAK2031493.1"/>
    </source>
</evidence>